<dbReference type="GO" id="GO:0009361">
    <property type="term" value="C:succinate-CoA ligase complex (ADP-forming)"/>
    <property type="evidence" value="ECO:0007669"/>
    <property type="project" value="TreeGrafter"/>
</dbReference>
<dbReference type="STRING" id="341454.A0A4S2N8J3"/>
<organism evidence="3 4">
    <name type="scientific">Ascodesmis nigricans</name>
    <dbReference type="NCBI Taxonomy" id="341454"/>
    <lineage>
        <taxon>Eukaryota</taxon>
        <taxon>Fungi</taxon>
        <taxon>Dikarya</taxon>
        <taxon>Ascomycota</taxon>
        <taxon>Pezizomycotina</taxon>
        <taxon>Pezizomycetes</taxon>
        <taxon>Pezizales</taxon>
        <taxon>Ascodesmidaceae</taxon>
        <taxon>Ascodesmis</taxon>
    </lineage>
</organism>
<dbReference type="Gene3D" id="3.40.50.720">
    <property type="entry name" value="NAD(P)-binding Rossmann-like Domain"/>
    <property type="match status" value="1"/>
</dbReference>
<dbReference type="SUPFAM" id="SSF52210">
    <property type="entry name" value="Succinyl-CoA synthetase domains"/>
    <property type="match status" value="2"/>
</dbReference>
<dbReference type="OrthoDB" id="1664372at2759"/>
<dbReference type="InterPro" id="IPR003781">
    <property type="entry name" value="CoA-bd"/>
</dbReference>
<reference evidence="3 4" key="1">
    <citation type="submission" date="2019-04" db="EMBL/GenBank/DDBJ databases">
        <title>Comparative genomics and transcriptomics to analyze fruiting body development in filamentous ascomycetes.</title>
        <authorList>
            <consortium name="DOE Joint Genome Institute"/>
            <person name="Lutkenhaus R."/>
            <person name="Traeger S."/>
            <person name="Breuer J."/>
            <person name="Kuo A."/>
            <person name="Lipzen A."/>
            <person name="Pangilinan J."/>
            <person name="Dilworth D."/>
            <person name="Sandor L."/>
            <person name="Poggeler S."/>
            <person name="Barry K."/>
            <person name="Grigoriev I.V."/>
            <person name="Nowrousian M."/>
        </authorList>
    </citation>
    <scope>NUCLEOTIDE SEQUENCE [LARGE SCALE GENOMIC DNA]</scope>
    <source>
        <strain evidence="3 4">CBS 389.68</strain>
    </source>
</reference>
<gene>
    <name evidence="3" type="ORF">EX30DRAFT_346073</name>
</gene>
<dbReference type="GO" id="GO:0006099">
    <property type="term" value="P:tricarboxylic acid cycle"/>
    <property type="evidence" value="ECO:0007669"/>
    <property type="project" value="TreeGrafter"/>
</dbReference>
<accession>A0A4S2N8J3</accession>
<feature type="region of interest" description="Disordered" evidence="1">
    <location>
        <begin position="327"/>
        <end position="362"/>
    </location>
</feature>
<dbReference type="GO" id="GO:0004776">
    <property type="term" value="F:succinate-CoA ligase (GDP-forming) activity"/>
    <property type="evidence" value="ECO:0007669"/>
    <property type="project" value="TreeGrafter"/>
</dbReference>
<feature type="compositionally biased region" description="Basic residues" evidence="1">
    <location>
        <begin position="342"/>
        <end position="352"/>
    </location>
</feature>
<dbReference type="InterPro" id="IPR036291">
    <property type="entry name" value="NAD(P)-bd_dom_sf"/>
</dbReference>
<dbReference type="GO" id="GO:0004775">
    <property type="term" value="F:succinate-CoA ligase (ADP-forming) activity"/>
    <property type="evidence" value="ECO:0007669"/>
    <property type="project" value="TreeGrafter"/>
</dbReference>
<evidence type="ECO:0000256" key="1">
    <source>
        <dbReference type="SAM" id="MobiDB-lite"/>
    </source>
</evidence>
<evidence type="ECO:0000313" key="4">
    <source>
        <dbReference type="Proteomes" id="UP000298138"/>
    </source>
</evidence>
<dbReference type="Pfam" id="PF00549">
    <property type="entry name" value="Ligase_CoA"/>
    <property type="match status" value="2"/>
</dbReference>
<evidence type="ECO:0000259" key="2">
    <source>
        <dbReference type="SMART" id="SM00881"/>
    </source>
</evidence>
<protein>
    <recommendedName>
        <fullName evidence="2">CoA-binding domain-containing protein</fullName>
    </recommendedName>
</protein>
<evidence type="ECO:0000313" key="3">
    <source>
        <dbReference type="EMBL" id="TGZ85546.1"/>
    </source>
</evidence>
<dbReference type="InterPro" id="IPR016102">
    <property type="entry name" value="Succinyl-CoA_synth-like"/>
</dbReference>
<dbReference type="PANTHER" id="PTHR11117">
    <property type="entry name" value="SUCCINYL-COA LIGASE SUBUNIT ALPHA"/>
    <property type="match status" value="1"/>
</dbReference>
<dbReference type="GO" id="GO:0005739">
    <property type="term" value="C:mitochondrion"/>
    <property type="evidence" value="ECO:0007669"/>
    <property type="project" value="TreeGrafter"/>
</dbReference>
<proteinExistence type="predicted"/>
<name>A0A4S2N8J3_9PEZI</name>
<dbReference type="InParanoid" id="A0A4S2N8J3"/>
<dbReference type="PRINTS" id="PR01798">
    <property type="entry name" value="SCOASYNTHASE"/>
</dbReference>
<dbReference type="Proteomes" id="UP000298138">
    <property type="component" value="Unassembled WGS sequence"/>
</dbReference>
<sequence>MFRLRTIPKRRVSSLTGARAFNSSSLENYAKTLKNLKLTKDTRVMYQGFTGKQSTVNAQQNLQFRTNVVGGVTPGKSGEHLGLPLYSSVREAAEKLKPDASAVFVAAPFAAAAIEDAIAAEIPLVVAVAEHVPVHDMLRIHSILQTQSKTRLVGANAPGILNPGARCRVGFMPHSSFLPGSIGIVAKSGTLSYEAVASTTRAGLGQSTVIGMGGDWVAGTTLAEGVRFFLEDPDTEGIVVIGEIGGSVEMEVAELVRQSKTKKPIMGLVGGHKAVDGYVMGHAGAVRQAGDPTPAEKAKALSDAGVVVVEHPGQFGEGMLKLLGRPRPAQPVMGMGPGNGRRSFHTSSRRRSTGSSEASEYQPYGVEVTIDRHSRSPCVIVTTSTTTHRLPFHYTTGPTPSQLSTLPPLPGLENYITSLLNRFYSTKPYSIALTSIPLSAAQVAAVSPTDAESTLSDPSHNLTLTTFADPATQPGHSPGTIYIPLPSPAAAIGTLVNGAGLAMNTTDVLTLRGGEATNFLDTGGKATAASVKEALETVLKDERVKAVFVNIFGGLTDCIVIAEGVVAGVEELQVEVPVVVRLRGTNEVEGQKVVEDRKGVARGGMWAFSELEDAVAKVVELGGGK</sequence>
<keyword evidence="4" id="KW-1185">Reference proteome</keyword>
<dbReference type="Gene3D" id="3.40.50.261">
    <property type="entry name" value="Succinyl-CoA synthetase domains"/>
    <property type="match status" value="2"/>
</dbReference>
<dbReference type="AlphaFoldDB" id="A0A4S2N8J3"/>
<feature type="domain" description="CoA-binding" evidence="2">
    <location>
        <begin position="37"/>
        <end position="132"/>
    </location>
</feature>
<dbReference type="Pfam" id="PF02629">
    <property type="entry name" value="CoA_binding"/>
    <property type="match status" value="1"/>
</dbReference>
<dbReference type="EMBL" id="ML220112">
    <property type="protein sequence ID" value="TGZ85546.1"/>
    <property type="molecule type" value="Genomic_DNA"/>
</dbReference>
<dbReference type="SMART" id="SM00881">
    <property type="entry name" value="CoA_binding"/>
    <property type="match status" value="1"/>
</dbReference>
<dbReference type="FunFam" id="3.40.50.720:FF:000340">
    <property type="entry name" value="Succinyl-CoA synthetase subunit alpha"/>
    <property type="match status" value="1"/>
</dbReference>
<dbReference type="SUPFAM" id="SSF51735">
    <property type="entry name" value="NAD(P)-binding Rossmann-fold domains"/>
    <property type="match status" value="1"/>
</dbReference>
<dbReference type="InterPro" id="IPR005811">
    <property type="entry name" value="SUCC_ACL_C"/>
</dbReference>
<dbReference type="PANTHER" id="PTHR11117:SF6">
    <property type="entry name" value="SYNTHETASE SUBUNIT ALPHA, PUTATIVE (AFU_ORTHOLOGUE AFUA_1G10830)-RELATED"/>
    <property type="match status" value="1"/>
</dbReference>